<gene>
    <name evidence="12" type="primary">tkt</name>
    <name evidence="12" type="ORF">ACFPT7_04100</name>
</gene>
<comment type="similarity">
    <text evidence="3">Belongs to the transketolase family.</text>
</comment>
<sequence>MADVATDSKVDSKLDPKVDIDQLSIDTLRILAVDTVQKANSGHPGAPLGCAPIGYLLFHKLMKHNPANSHWADRDRFVLSNGHASALIYGLLYLTGYKLSLDDLKAFRQWESKTPGHPESGHTDGVEVTTGPLGQGFAMSVGLAAAEKHLAAVYNKPGYEIVNHHTFGICGDGDLMEGISHEAASLAGTLGLGKLIFLYDDNLISLDGPTELSFTENVYARFEAYGWQVLRVADGNDLAGIEAAIEKGKAETSKPTLIGVRTIIGYGSPKAGTNKVHGEALGAEAVKATKKFFGFPEDQSFYVPDEALANWRQAVTKGTAEEAEWNKLFAAYKAEYPELAAEFERTYHGKRKDGWEKSIPSFATTKAVATRNAGQIVMNAIEKDVPELFGGAADLTASTKTIFKDSGNFHIDPTGRNVYFGVREFAMCAAVNGIAAHGGLLPFGSTFFTFTDYCKSALRMAAIMQTHALFIFTHDSVALGEDGPTHQPIEHLMALRAVPFLTDFRPADANETAAAWRLAVERNHPSFMALSRQDLPILDPATIDTYAGVGKGGYIVKEAENPDIVLIATGSEVWLAIDSAKLLAESGIKARVVSLPSWKIFDEQTQAYRDSILLPGVPKLAIEAGATLGWWKFLAGGKGDVIGLDRFGASAPGPIAMKELGFNPENVATKAKALLGK</sequence>
<dbReference type="Gene3D" id="3.40.50.970">
    <property type="match status" value="2"/>
</dbReference>
<dbReference type="PANTHER" id="PTHR43522">
    <property type="entry name" value="TRANSKETOLASE"/>
    <property type="match status" value="1"/>
</dbReference>
<evidence type="ECO:0000256" key="9">
    <source>
        <dbReference type="ARBA" id="ARBA00049473"/>
    </source>
</evidence>
<dbReference type="GO" id="GO:0004802">
    <property type="term" value="F:transketolase activity"/>
    <property type="evidence" value="ECO:0007669"/>
    <property type="project" value="UniProtKB-EC"/>
</dbReference>
<keyword evidence="5 12" id="KW-0808">Transferase</keyword>
<organism evidence="12 13">
    <name type="scientific">Acidicapsa dinghuensis</name>
    <dbReference type="NCBI Taxonomy" id="2218256"/>
    <lineage>
        <taxon>Bacteria</taxon>
        <taxon>Pseudomonadati</taxon>
        <taxon>Acidobacteriota</taxon>
        <taxon>Terriglobia</taxon>
        <taxon>Terriglobales</taxon>
        <taxon>Acidobacteriaceae</taxon>
        <taxon>Acidicapsa</taxon>
    </lineage>
</organism>
<evidence type="ECO:0000256" key="2">
    <source>
        <dbReference type="ARBA" id="ARBA00001964"/>
    </source>
</evidence>
<name>A0ABW1EEP4_9BACT</name>
<keyword evidence="7" id="KW-0460">Magnesium</keyword>
<feature type="domain" description="Transketolase-like pyrimidine-binding" evidence="11">
    <location>
        <begin position="368"/>
        <end position="537"/>
    </location>
</feature>
<dbReference type="RefSeq" id="WP_263333642.1">
    <property type="nucleotide sequence ID" value="NZ_JAGSYH010000002.1"/>
</dbReference>
<dbReference type="NCBIfam" id="TIGR00232">
    <property type="entry name" value="tktlase_bact"/>
    <property type="match status" value="1"/>
</dbReference>
<dbReference type="Pfam" id="PF22613">
    <property type="entry name" value="Transketolase_C_1"/>
    <property type="match status" value="1"/>
</dbReference>
<dbReference type="CDD" id="cd02012">
    <property type="entry name" value="TPP_TK"/>
    <property type="match status" value="1"/>
</dbReference>
<comment type="catalytic activity">
    <reaction evidence="9">
        <text>D-sedoheptulose 7-phosphate + D-glyceraldehyde 3-phosphate = aldehydo-D-ribose 5-phosphate + D-xylulose 5-phosphate</text>
        <dbReference type="Rhea" id="RHEA:10508"/>
        <dbReference type="ChEBI" id="CHEBI:57483"/>
        <dbReference type="ChEBI" id="CHEBI:57737"/>
        <dbReference type="ChEBI" id="CHEBI:58273"/>
        <dbReference type="ChEBI" id="CHEBI:59776"/>
        <dbReference type="EC" id="2.2.1.1"/>
    </reaction>
</comment>
<comment type="cofactor">
    <cofactor evidence="1">
        <name>Mg(2+)</name>
        <dbReference type="ChEBI" id="CHEBI:18420"/>
    </cofactor>
</comment>
<evidence type="ECO:0000256" key="4">
    <source>
        <dbReference type="ARBA" id="ARBA00013152"/>
    </source>
</evidence>
<evidence type="ECO:0000313" key="12">
    <source>
        <dbReference type="EMBL" id="MFC5861463.1"/>
    </source>
</evidence>
<dbReference type="InterPro" id="IPR029061">
    <property type="entry name" value="THDP-binding"/>
</dbReference>
<keyword evidence="13" id="KW-1185">Reference proteome</keyword>
<evidence type="ECO:0000313" key="13">
    <source>
        <dbReference type="Proteomes" id="UP001596091"/>
    </source>
</evidence>
<dbReference type="SUPFAM" id="SSF52518">
    <property type="entry name" value="Thiamin diphosphate-binding fold (THDP-binding)"/>
    <property type="match status" value="2"/>
</dbReference>
<keyword evidence="8" id="KW-0786">Thiamine pyrophosphate</keyword>
<dbReference type="InterPro" id="IPR055152">
    <property type="entry name" value="Transketolase-like_C_2"/>
</dbReference>
<proteinExistence type="inferred from homology"/>
<dbReference type="InterPro" id="IPR005474">
    <property type="entry name" value="Transketolase_N"/>
</dbReference>
<dbReference type="PROSITE" id="PS00801">
    <property type="entry name" value="TRANSKETOLASE_1"/>
    <property type="match status" value="1"/>
</dbReference>
<protein>
    <recommendedName>
        <fullName evidence="4 10">Transketolase</fullName>
        <ecNumber evidence="4 10">2.2.1.1</ecNumber>
    </recommendedName>
</protein>
<comment type="cofactor">
    <cofactor evidence="2">
        <name>thiamine diphosphate</name>
        <dbReference type="ChEBI" id="CHEBI:58937"/>
    </cofactor>
</comment>
<dbReference type="SMART" id="SM00861">
    <property type="entry name" value="Transket_pyr"/>
    <property type="match status" value="1"/>
</dbReference>
<evidence type="ECO:0000256" key="10">
    <source>
        <dbReference type="NCBIfam" id="TIGR00232"/>
    </source>
</evidence>
<dbReference type="Pfam" id="PF00456">
    <property type="entry name" value="Transketolase_N"/>
    <property type="match status" value="1"/>
</dbReference>
<dbReference type="Proteomes" id="UP001596091">
    <property type="component" value="Unassembled WGS sequence"/>
</dbReference>
<dbReference type="InterPro" id="IPR005475">
    <property type="entry name" value="Transketolase-like_Pyr-bd"/>
</dbReference>
<dbReference type="SUPFAM" id="SSF52922">
    <property type="entry name" value="TK C-terminal domain-like"/>
    <property type="match status" value="1"/>
</dbReference>
<dbReference type="PANTHER" id="PTHR43522:SF2">
    <property type="entry name" value="TRANSKETOLASE 1-RELATED"/>
    <property type="match status" value="1"/>
</dbReference>
<dbReference type="EMBL" id="JBHSPH010000001">
    <property type="protein sequence ID" value="MFC5861463.1"/>
    <property type="molecule type" value="Genomic_DNA"/>
</dbReference>
<evidence type="ECO:0000256" key="5">
    <source>
        <dbReference type="ARBA" id="ARBA00022679"/>
    </source>
</evidence>
<dbReference type="EC" id="2.2.1.1" evidence="4 10"/>
<evidence type="ECO:0000256" key="7">
    <source>
        <dbReference type="ARBA" id="ARBA00022842"/>
    </source>
</evidence>
<dbReference type="InterPro" id="IPR033247">
    <property type="entry name" value="Transketolase_fam"/>
</dbReference>
<dbReference type="CDD" id="cd07033">
    <property type="entry name" value="TPP_PYR_DXS_TK_like"/>
    <property type="match status" value="1"/>
</dbReference>
<dbReference type="InterPro" id="IPR009014">
    <property type="entry name" value="Transketo_C/PFOR_II"/>
</dbReference>
<evidence type="ECO:0000256" key="6">
    <source>
        <dbReference type="ARBA" id="ARBA00022723"/>
    </source>
</evidence>
<dbReference type="InterPro" id="IPR005478">
    <property type="entry name" value="Transketolase_bac-like"/>
</dbReference>
<evidence type="ECO:0000256" key="3">
    <source>
        <dbReference type="ARBA" id="ARBA00007131"/>
    </source>
</evidence>
<dbReference type="InterPro" id="IPR049557">
    <property type="entry name" value="Transketolase_CS"/>
</dbReference>
<keyword evidence="6" id="KW-0479">Metal-binding</keyword>
<reference evidence="13" key="1">
    <citation type="journal article" date="2019" name="Int. J. Syst. Evol. Microbiol.">
        <title>The Global Catalogue of Microorganisms (GCM) 10K type strain sequencing project: providing services to taxonomists for standard genome sequencing and annotation.</title>
        <authorList>
            <consortium name="The Broad Institute Genomics Platform"/>
            <consortium name="The Broad Institute Genome Sequencing Center for Infectious Disease"/>
            <person name="Wu L."/>
            <person name="Ma J."/>
        </authorList>
    </citation>
    <scope>NUCLEOTIDE SEQUENCE [LARGE SCALE GENOMIC DNA]</scope>
    <source>
        <strain evidence="13">JCM 4087</strain>
    </source>
</reference>
<comment type="caution">
    <text evidence="12">The sequence shown here is derived from an EMBL/GenBank/DDBJ whole genome shotgun (WGS) entry which is preliminary data.</text>
</comment>
<dbReference type="Gene3D" id="3.40.50.920">
    <property type="match status" value="1"/>
</dbReference>
<accession>A0ABW1EEP4</accession>
<dbReference type="Pfam" id="PF02779">
    <property type="entry name" value="Transket_pyr"/>
    <property type="match status" value="1"/>
</dbReference>
<evidence type="ECO:0000259" key="11">
    <source>
        <dbReference type="SMART" id="SM00861"/>
    </source>
</evidence>
<evidence type="ECO:0000256" key="8">
    <source>
        <dbReference type="ARBA" id="ARBA00023052"/>
    </source>
</evidence>
<evidence type="ECO:0000256" key="1">
    <source>
        <dbReference type="ARBA" id="ARBA00001946"/>
    </source>
</evidence>